<organism evidence="2 3">
    <name type="scientific">Moelleriella libera RCEF 2490</name>
    <dbReference type="NCBI Taxonomy" id="1081109"/>
    <lineage>
        <taxon>Eukaryota</taxon>
        <taxon>Fungi</taxon>
        <taxon>Dikarya</taxon>
        <taxon>Ascomycota</taxon>
        <taxon>Pezizomycotina</taxon>
        <taxon>Sordariomycetes</taxon>
        <taxon>Hypocreomycetidae</taxon>
        <taxon>Hypocreales</taxon>
        <taxon>Clavicipitaceae</taxon>
        <taxon>Moelleriella</taxon>
    </lineage>
</organism>
<reference evidence="2 3" key="1">
    <citation type="journal article" date="2016" name="Genome Biol. Evol.">
        <title>Divergent and convergent evolution of fungal pathogenicity.</title>
        <authorList>
            <person name="Shang Y."/>
            <person name="Xiao G."/>
            <person name="Zheng P."/>
            <person name="Cen K."/>
            <person name="Zhan S."/>
            <person name="Wang C."/>
        </authorList>
    </citation>
    <scope>NUCLEOTIDE SEQUENCE [LARGE SCALE GENOMIC DNA]</scope>
    <source>
        <strain evidence="2 3">RCEF 2490</strain>
    </source>
</reference>
<evidence type="ECO:0000313" key="2">
    <source>
        <dbReference type="EMBL" id="OAA33380.1"/>
    </source>
</evidence>
<feature type="region of interest" description="Disordered" evidence="1">
    <location>
        <begin position="352"/>
        <end position="421"/>
    </location>
</feature>
<feature type="compositionally biased region" description="Basic and acidic residues" evidence="1">
    <location>
        <begin position="834"/>
        <end position="847"/>
    </location>
</feature>
<feature type="compositionally biased region" description="Basic and acidic residues" evidence="1">
    <location>
        <begin position="1022"/>
        <end position="1044"/>
    </location>
</feature>
<feature type="compositionally biased region" description="Low complexity" evidence="1">
    <location>
        <begin position="135"/>
        <end position="148"/>
    </location>
</feature>
<sequence>MGGDSKKPPPLPAPTETDTTAPSELATDISKPGDEKSSYSLPEDGTPVTIRTRGHKASKSQTSLLIEYFEGGKNGTGQDRKASVRVRLTPSKKGKGDHIQVTETKGNRTASLTRRIPLEQAIASREIGLHDVEDTNSTTSYASATEESNVSRNPIDIEIDRSHRRRRPASPLIPAAESYQPGNPSEISAIPTDSFLDGTGPAGETKRSTSPFRGESMMGAAAAGALSGAAMSELNNNDNKTRARERVKISDKSKDKPEKKRRSRSRANSVSEYVEDDGRSTRRRASRGHQESNVSAVDSSVVSSHIAPSHRSADTRSVRSGASKSSINNPKLLETVEDAIRRLILPELSALKREQSRRESRRGSITSTATSVSREDLSFDHRRSSGPRSEGTRDSRRPRERRNREARHDYDDDFSLRSPSHDSINAEYQSHEVETTPKQSHHLLKAAAAGAAGATLAKGVSTGISDVSESSEKKQRDRRRRRAEHNRTRSAGRDLFQDDVHEDDDIVPTPPMPLMSDINPTELTRTSILSADSERPHSASEEQVGSGTTRDAIHTATISSGTSTPTRAKSPVNHEQHAMAMHHANVSHGDLTALPRGHRNHVEEYETDEYGHKIPVGAYHALGNGREALEPPEFQEEDFEDRYFSRQDVPEPLRYVPYQAGARGLSPIPSVSGYTEAGSEAPLPQNSTGAPSPAKSPDRARHHMSLQSDDSVPRSMRDFDRHLAEESERFDETGSGRSVRGVGANPAFVHTPVAVESAVASLVDGSMLEQSVVTGISGYDRDVVGDSDLSYSHHKPHQTTQGSRSPDRIAADEASALEEEERRTTPGSKSVTRSQEHSEYEVDEYGRKVPRSKYRQSPTASEAAITARAVGAAAAALKAAEERKQATTAGQLAEDFQPAGVARNRSFKERTMHHGWEPRNTPTHSLDRLELEDRLELGASGVPDVRDPMPEIGYGDELHTNPSMVEERSNGESLPQDWSGRATPTQRDVQSYEPVDAKIKGIKDGLDITEAVGAAVTGAATHGRDAGRDDDDWKRTSDERKRDTLITNPYEDASPIANPELTENLLGPRGLEREFEANSPEALGPKYDEGFMSNGPRRTPDDRQAVGKAIPFHPGAADDDLFYASKSHVRHLSGMSQGMTSPFYDAATGAGIERIENKDIVALMQHLMVRDAQRSARDTEIVALLMDAALEMRNSFREMKELVQDTGDDVIFANVENTEKLQKAINGPRPYPGAASRSLQSPSQAGTLDETALKKKNLWKRALQGLSTKGTNDLSRIEDMLIQLLGEVDVLKTQTAPAVSSSGPGQSYDNLQQERHYDRAQESEPGGETPRAHASQPGTGFSPQQLRGQSSGGNVERRLSEHRVSTVPEHEEEDEFEPVAPRAPRTGGDHSPAAAQAERSGSVPLETPPRLAPVSEQQQPLSAEGTSRTDKGKKPKTRSSGGWLPKISRWSGTTASSVGKAFRTSGASKKGSKHDDFPPPSRSGSSMASFDEDGDYARDVFGADKLHSGFSDPSLEPARDKNNATPHHQGSPRAEHMTPEDPKYKAHRNSLNLQHPQPRAGQTERFRTALESSAQEYNSPMTPRSTDWAGSATSINRLPSNTNRFSNGSSGVGPDHDYYSLSGQRSGPPRPPKEPIGSPSTHTPSRRSSRPPRLPKDGSPAHRQSLEGGHASPAGGHVSRHSGGSPRLENRNLTAALGVPSRRPSGPRAMAPRSPVEEAAREERRRKRDTFGTIASEETDTF</sequence>
<feature type="compositionally biased region" description="Polar residues" evidence="1">
    <location>
        <begin position="1415"/>
        <end position="1426"/>
    </location>
</feature>
<name>A0A166V8C4_9HYPO</name>
<feature type="compositionally biased region" description="Polar residues" evidence="1">
    <location>
        <begin position="101"/>
        <end position="112"/>
    </location>
</feature>
<accession>A0A166V8C4</accession>
<feature type="compositionally biased region" description="Polar residues" evidence="1">
    <location>
        <begin position="363"/>
        <end position="372"/>
    </location>
</feature>
<evidence type="ECO:0000313" key="3">
    <source>
        <dbReference type="Proteomes" id="UP000078544"/>
    </source>
</evidence>
<feature type="compositionally biased region" description="Basic and acidic residues" evidence="1">
    <location>
        <begin position="239"/>
        <end position="258"/>
    </location>
</feature>
<proteinExistence type="predicted"/>
<feature type="compositionally biased region" description="Basic and acidic residues" evidence="1">
    <location>
        <begin position="485"/>
        <end position="495"/>
    </location>
</feature>
<evidence type="ECO:0000256" key="1">
    <source>
        <dbReference type="SAM" id="MobiDB-lite"/>
    </source>
</evidence>
<dbReference type="STRING" id="1081109.A0A166V8C4"/>
<feature type="region of interest" description="Disordered" evidence="1">
    <location>
        <begin position="958"/>
        <end position="990"/>
    </location>
</feature>
<feature type="region of interest" description="Disordered" evidence="1">
    <location>
        <begin position="530"/>
        <end position="570"/>
    </location>
</feature>
<feature type="compositionally biased region" description="Polar residues" evidence="1">
    <location>
        <begin position="1591"/>
        <end position="1609"/>
    </location>
</feature>
<feature type="compositionally biased region" description="Basic and acidic residues" evidence="1">
    <location>
        <begin position="1495"/>
        <end position="1507"/>
    </location>
</feature>
<protein>
    <submittedName>
        <fullName evidence="2">Uncharacterized protein</fullName>
    </submittedName>
</protein>
<feature type="compositionally biased region" description="Polar residues" evidence="1">
    <location>
        <begin position="1336"/>
        <end position="1353"/>
    </location>
</feature>
<feature type="compositionally biased region" description="Low complexity" evidence="1">
    <location>
        <begin position="292"/>
        <end position="304"/>
    </location>
</feature>
<feature type="compositionally biased region" description="Basic and acidic residues" evidence="1">
    <location>
        <begin position="352"/>
        <end position="362"/>
    </location>
</feature>
<dbReference type="Proteomes" id="UP000078544">
    <property type="component" value="Unassembled WGS sequence"/>
</dbReference>
<dbReference type="OrthoDB" id="5382102at2759"/>
<keyword evidence="3" id="KW-1185">Reference proteome</keyword>
<feature type="compositionally biased region" description="Basic and acidic residues" evidence="1">
    <location>
        <begin position="390"/>
        <end position="410"/>
    </location>
</feature>
<feature type="compositionally biased region" description="Basic and acidic residues" evidence="1">
    <location>
        <begin position="373"/>
        <end position="383"/>
    </location>
</feature>
<feature type="region of interest" description="Disordered" evidence="1">
    <location>
        <begin position="460"/>
        <end position="495"/>
    </location>
</feature>
<feature type="compositionally biased region" description="Basic and acidic residues" evidence="1">
    <location>
        <begin position="1355"/>
        <end position="1364"/>
    </location>
</feature>
<feature type="compositionally biased region" description="Low complexity" evidence="1">
    <location>
        <begin position="216"/>
        <end position="232"/>
    </location>
</feature>
<feature type="region of interest" description="Disordered" evidence="1">
    <location>
        <begin position="91"/>
        <end position="115"/>
    </location>
</feature>
<dbReference type="EMBL" id="AZGY01000001">
    <property type="protein sequence ID" value="OAA33380.1"/>
    <property type="molecule type" value="Genomic_DNA"/>
</dbReference>
<feature type="region of interest" description="Disordered" evidence="1">
    <location>
        <begin position="1224"/>
        <end position="1249"/>
    </location>
</feature>
<feature type="region of interest" description="Disordered" evidence="1">
    <location>
        <begin position="1"/>
        <end position="59"/>
    </location>
</feature>
<feature type="region of interest" description="Disordered" evidence="1">
    <location>
        <begin position="1315"/>
        <end position="1742"/>
    </location>
</feature>
<feature type="region of interest" description="Disordered" evidence="1">
    <location>
        <begin position="127"/>
        <end position="326"/>
    </location>
</feature>
<feature type="region of interest" description="Disordered" evidence="1">
    <location>
        <begin position="662"/>
        <end position="715"/>
    </location>
</feature>
<feature type="compositionally biased region" description="Polar residues" evidence="1">
    <location>
        <begin position="1570"/>
        <end position="1585"/>
    </location>
</feature>
<feature type="region of interest" description="Disordered" evidence="1">
    <location>
        <begin position="787"/>
        <end position="861"/>
    </location>
</feature>
<feature type="compositionally biased region" description="Polar residues" evidence="1">
    <location>
        <begin position="556"/>
        <end position="567"/>
    </location>
</feature>
<feature type="compositionally biased region" description="Basic and acidic residues" evidence="1">
    <location>
        <begin position="1533"/>
        <end position="1544"/>
    </location>
</feature>
<feature type="region of interest" description="Disordered" evidence="1">
    <location>
        <begin position="1019"/>
        <end position="1061"/>
    </location>
</feature>
<feature type="compositionally biased region" description="Polar residues" evidence="1">
    <location>
        <begin position="1237"/>
        <end position="1246"/>
    </location>
</feature>
<dbReference type="PANTHER" id="PTHR42105">
    <property type="entry name" value="DIM2-ASSOCIATED PROTEIN 1"/>
    <property type="match status" value="1"/>
</dbReference>
<dbReference type="PANTHER" id="PTHR42105:SF1">
    <property type="entry name" value="TRANSALDOLASE"/>
    <property type="match status" value="1"/>
</dbReference>
<feature type="region of interest" description="Disordered" evidence="1">
    <location>
        <begin position="1077"/>
        <end position="1099"/>
    </location>
</feature>
<comment type="caution">
    <text evidence="2">The sequence shown here is derived from an EMBL/GenBank/DDBJ whole genome shotgun (WGS) entry which is preliminary data.</text>
</comment>
<gene>
    <name evidence="2" type="ORF">AAL_00845</name>
</gene>